<keyword evidence="1" id="KW-0472">Membrane</keyword>
<dbReference type="RefSeq" id="WP_161110576.1">
    <property type="nucleotide sequence ID" value="NZ_WWHY01000001.1"/>
</dbReference>
<protein>
    <submittedName>
        <fullName evidence="2">Uncharacterized protein</fullName>
    </submittedName>
</protein>
<sequence length="120" mass="12871">MSLITVVVMVGGLVTTWLVRRSRRALARLLLDERAGRVGAAEAARLRFEHVRRSFLVGRAACGLLAVLIVAVVGRAAVSGSWGATTGYYVAAFGALLLAGLVMLWRVHTDLRRSRAALEG</sequence>
<evidence type="ECO:0000313" key="2">
    <source>
        <dbReference type="EMBL" id="MYR32040.1"/>
    </source>
</evidence>
<evidence type="ECO:0000313" key="3">
    <source>
        <dbReference type="Proteomes" id="UP000467124"/>
    </source>
</evidence>
<reference evidence="2 3" key="1">
    <citation type="journal article" date="2019" name="Nat. Commun.">
        <title>The antimicrobial potential of Streptomyces from insect microbiomes.</title>
        <authorList>
            <person name="Chevrette M.G."/>
            <person name="Carlson C.M."/>
            <person name="Ortega H.E."/>
            <person name="Thomas C."/>
            <person name="Ananiev G.E."/>
            <person name="Barns K.J."/>
            <person name="Book A.J."/>
            <person name="Cagnazzo J."/>
            <person name="Carlos C."/>
            <person name="Flanigan W."/>
            <person name="Grubbs K.J."/>
            <person name="Horn H.A."/>
            <person name="Hoffmann F.M."/>
            <person name="Klassen J.L."/>
            <person name="Knack J.J."/>
            <person name="Lewin G.R."/>
            <person name="McDonald B.R."/>
            <person name="Muller L."/>
            <person name="Melo W.G.P."/>
            <person name="Pinto-Tomas A.A."/>
            <person name="Schmitz A."/>
            <person name="Wendt-Pienkowski E."/>
            <person name="Wildman S."/>
            <person name="Zhao M."/>
            <person name="Zhang F."/>
            <person name="Bugni T.S."/>
            <person name="Andes D.R."/>
            <person name="Pupo M.T."/>
            <person name="Currie C.R."/>
        </authorList>
    </citation>
    <scope>NUCLEOTIDE SEQUENCE [LARGE SCALE GENOMIC DNA]</scope>
    <source>
        <strain evidence="2 3">SID5840</strain>
    </source>
</reference>
<evidence type="ECO:0000256" key="1">
    <source>
        <dbReference type="SAM" id="Phobius"/>
    </source>
</evidence>
<feature type="transmembrane region" description="Helical" evidence="1">
    <location>
        <begin position="55"/>
        <end position="74"/>
    </location>
</feature>
<name>A0A7K2IPY2_9ACTN</name>
<comment type="caution">
    <text evidence="2">The sequence shown here is derived from an EMBL/GenBank/DDBJ whole genome shotgun (WGS) entry which is preliminary data.</text>
</comment>
<keyword evidence="1" id="KW-1133">Transmembrane helix</keyword>
<dbReference type="EMBL" id="WWHY01000001">
    <property type="protein sequence ID" value="MYR32040.1"/>
    <property type="molecule type" value="Genomic_DNA"/>
</dbReference>
<organism evidence="2 3">
    <name type="scientific">Nocardiopsis alba</name>
    <dbReference type="NCBI Taxonomy" id="53437"/>
    <lineage>
        <taxon>Bacteria</taxon>
        <taxon>Bacillati</taxon>
        <taxon>Actinomycetota</taxon>
        <taxon>Actinomycetes</taxon>
        <taxon>Streptosporangiales</taxon>
        <taxon>Nocardiopsidaceae</taxon>
        <taxon>Nocardiopsis</taxon>
    </lineage>
</organism>
<dbReference type="Proteomes" id="UP000467124">
    <property type="component" value="Unassembled WGS sequence"/>
</dbReference>
<proteinExistence type="predicted"/>
<keyword evidence="1" id="KW-0812">Transmembrane</keyword>
<feature type="transmembrane region" description="Helical" evidence="1">
    <location>
        <begin position="86"/>
        <end position="105"/>
    </location>
</feature>
<dbReference type="AlphaFoldDB" id="A0A7K2IPY2"/>
<accession>A0A7K2IPY2</accession>
<gene>
    <name evidence="2" type="ORF">GTW20_07085</name>
</gene>